<feature type="domain" description="Double-GTPase 2" evidence="1">
    <location>
        <begin position="92"/>
        <end position="268"/>
    </location>
</feature>
<dbReference type="Pfam" id="PF19993">
    <property type="entry name" value="DO-GTPase2"/>
    <property type="match status" value="1"/>
</dbReference>
<gene>
    <name evidence="2" type="ORF">FHX74_001291</name>
</gene>
<accession>A0A7W3IR39</accession>
<dbReference type="Proteomes" id="UP000523079">
    <property type="component" value="Unassembled WGS sequence"/>
</dbReference>
<dbReference type="RefSeq" id="WP_182559271.1">
    <property type="nucleotide sequence ID" value="NZ_JACGWT010000002.1"/>
</dbReference>
<organism evidence="2 3">
    <name type="scientific">Microlunatus kandeliicorticis</name>
    <dbReference type="NCBI Taxonomy" id="1759536"/>
    <lineage>
        <taxon>Bacteria</taxon>
        <taxon>Bacillati</taxon>
        <taxon>Actinomycetota</taxon>
        <taxon>Actinomycetes</taxon>
        <taxon>Propionibacteriales</taxon>
        <taxon>Propionibacteriaceae</taxon>
        <taxon>Microlunatus</taxon>
    </lineage>
</organism>
<dbReference type="AlphaFoldDB" id="A0A7W3IR39"/>
<name>A0A7W3IR39_9ACTN</name>
<comment type="caution">
    <text evidence="2">The sequence shown here is derived from an EMBL/GenBank/DDBJ whole genome shotgun (WGS) entry which is preliminary data.</text>
</comment>
<reference evidence="2 3" key="1">
    <citation type="submission" date="2020-07" db="EMBL/GenBank/DDBJ databases">
        <title>Sequencing the genomes of 1000 actinobacteria strains.</title>
        <authorList>
            <person name="Klenk H.-P."/>
        </authorList>
    </citation>
    <scope>NUCLEOTIDE SEQUENCE [LARGE SCALE GENOMIC DNA]</scope>
    <source>
        <strain evidence="2 3">DSM 100723</strain>
    </source>
</reference>
<keyword evidence="3" id="KW-1185">Reference proteome</keyword>
<evidence type="ECO:0000259" key="1">
    <source>
        <dbReference type="Pfam" id="PF19993"/>
    </source>
</evidence>
<evidence type="ECO:0000313" key="3">
    <source>
        <dbReference type="Proteomes" id="UP000523079"/>
    </source>
</evidence>
<dbReference type="InterPro" id="IPR045528">
    <property type="entry name" value="DO-GTPase2"/>
</dbReference>
<proteinExistence type="predicted"/>
<dbReference type="EMBL" id="JACGWT010000002">
    <property type="protein sequence ID" value="MBA8793686.1"/>
    <property type="molecule type" value="Genomic_DNA"/>
</dbReference>
<evidence type="ECO:0000313" key="2">
    <source>
        <dbReference type="EMBL" id="MBA8793686.1"/>
    </source>
</evidence>
<protein>
    <recommendedName>
        <fullName evidence="1">Double-GTPase 2 domain-containing protein</fullName>
    </recommendedName>
</protein>
<sequence length="374" mass="41754">MARDYFCPRCLERITEDAVVYRTHDGEQVERPETVYQRGFRAWADAVWRGDPAPLYQVDPKVQAEQHARGVHLVCPRGHRIPRQAFRIPSVVVGLIGETSAGKTVYLGTLLEQLDRGRLLPYLSFDADEFTESLTEEVFGDFYRYGSVPQATAPGRGDVQREALTLTARAEGRDRFYLSFFDASGEQNTRRHHGTDNRFLFAADVVMHLITPDALGLAPRTAARRQDQRQTWHSTHAAIKAAADVAQPQTHAAVIIGKSDDIDPAAIDMLTDARSDLDYGGGLTLLRAYQVIEQDSHYIRDVLRSIPDGKVLVDRIEGAYASASYHLVSATGEPADIYQNRFLQRNPQRVVDPLLASLVAAGMLDAREGRRVLL</sequence>